<evidence type="ECO:0000313" key="3">
    <source>
        <dbReference type="EMBL" id="MCZ4093142.1"/>
    </source>
</evidence>
<reference evidence="3" key="1">
    <citation type="submission" date="2022-10" db="EMBL/GenBank/DDBJ databases">
        <title>Whole genome sequencing of three plant growth promoting bacteria isolated from Vachellia tortilis subsp. raddiana in Morocco.</title>
        <authorList>
            <person name="Hnini M."/>
            <person name="Zouagui R."/>
            <person name="Zouagui H."/>
            <person name="Chemao Elfihri M.-W."/>
            <person name="Ibrahimi A."/>
            <person name="Sbabou L."/>
            <person name="Aurag J."/>
        </authorList>
    </citation>
    <scope>NUCLEOTIDE SEQUENCE</scope>
    <source>
        <strain evidence="3">LMR678</strain>
    </source>
</reference>
<gene>
    <name evidence="3" type="ORF">O3W52_24830</name>
</gene>
<dbReference type="Proteomes" id="UP001079430">
    <property type="component" value="Unassembled WGS sequence"/>
</dbReference>
<proteinExistence type="predicted"/>
<evidence type="ECO:0000313" key="4">
    <source>
        <dbReference type="Proteomes" id="UP001079430"/>
    </source>
</evidence>
<name>A0ABT4KMG7_9HYPH</name>
<feature type="chain" id="PRO_5045996896" description="Peptidase S9A N-terminal domain-containing protein" evidence="1">
    <location>
        <begin position="26"/>
        <end position="170"/>
    </location>
</feature>
<feature type="domain" description="Peptidase S9A N-terminal" evidence="2">
    <location>
        <begin position="27"/>
        <end position="158"/>
    </location>
</feature>
<keyword evidence="4" id="KW-1185">Reference proteome</keyword>
<sequence length="170" mass="18975">MRGTFLNSFMMAMALATVTTMTASAQPQMTTVAEAIDSNKASKGVADPRDYLNEIDGDKAMTWVKARNLSTVDRLSKDPRYGEYQADILKILQATNRIASPGFMRGGMFDNLWQDGTHVQGLWRRTAWESYMSGNPQWRTILDIDALSKAEGKTWVFKGENACRPPTISV</sequence>
<dbReference type="SUPFAM" id="SSF50993">
    <property type="entry name" value="Peptidase/esterase 'gauge' domain"/>
    <property type="match status" value="1"/>
</dbReference>
<dbReference type="EMBL" id="JAPVOI010000005">
    <property type="protein sequence ID" value="MCZ4093142.1"/>
    <property type="molecule type" value="Genomic_DNA"/>
</dbReference>
<organism evidence="3 4">
    <name type="scientific">Sinorhizobium psoraleae</name>
    <dbReference type="NCBI Taxonomy" id="520838"/>
    <lineage>
        <taxon>Bacteria</taxon>
        <taxon>Pseudomonadati</taxon>
        <taxon>Pseudomonadota</taxon>
        <taxon>Alphaproteobacteria</taxon>
        <taxon>Hyphomicrobiales</taxon>
        <taxon>Rhizobiaceae</taxon>
        <taxon>Sinorhizobium/Ensifer group</taxon>
        <taxon>Sinorhizobium</taxon>
    </lineage>
</organism>
<protein>
    <recommendedName>
        <fullName evidence="2">Peptidase S9A N-terminal domain-containing protein</fullName>
    </recommendedName>
</protein>
<accession>A0ABT4KMG7</accession>
<evidence type="ECO:0000259" key="2">
    <source>
        <dbReference type="Pfam" id="PF02897"/>
    </source>
</evidence>
<dbReference type="RefSeq" id="WP_269284883.1">
    <property type="nucleotide sequence ID" value="NZ_JAPVOI010000005.1"/>
</dbReference>
<comment type="caution">
    <text evidence="3">The sequence shown here is derived from an EMBL/GenBank/DDBJ whole genome shotgun (WGS) entry which is preliminary data.</text>
</comment>
<dbReference type="Pfam" id="PF02897">
    <property type="entry name" value="Peptidase_S9_N"/>
    <property type="match status" value="1"/>
</dbReference>
<dbReference type="InterPro" id="IPR023302">
    <property type="entry name" value="Pept_S9A_N"/>
</dbReference>
<evidence type="ECO:0000256" key="1">
    <source>
        <dbReference type="SAM" id="SignalP"/>
    </source>
</evidence>
<keyword evidence="1" id="KW-0732">Signal</keyword>
<feature type="signal peptide" evidence="1">
    <location>
        <begin position="1"/>
        <end position="25"/>
    </location>
</feature>